<dbReference type="Pfam" id="PF14102">
    <property type="entry name" value="Caps_synth_CapC"/>
    <property type="match status" value="1"/>
</dbReference>
<dbReference type="NCBIfam" id="TIGR04011">
    <property type="entry name" value="poly_gGlu_PgsC"/>
    <property type="match status" value="1"/>
</dbReference>
<dbReference type="EMBL" id="CAADFA010000509">
    <property type="protein sequence ID" value="VFJ69044.1"/>
    <property type="molecule type" value="Genomic_DNA"/>
</dbReference>
<organism evidence="3">
    <name type="scientific">Candidatus Kentrum sp. FM</name>
    <dbReference type="NCBI Taxonomy" id="2126340"/>
    <lineage>
        <taxon>Bacteria</taxon>
        <taxon>Pseudomonadati</taxon>
        <taxon>Pseudomonadota</taxon>
        <taxon>Gammaproteobacteria</taxon>
        <taxon>Candidatus Kentrum</taxon>
    </lineage>
</organism>
<sequence>MVEGLLTASTAIGIVISFLFSMIVGIYPGGIIVPGYIALYLDRPLDIVVTFAVSWFAYFIVSRLSYVVILYGRRKTALLILTGFLLGYLSDILVFGHSMGGMDLSAIDVIGHIIPGLIASGIASYGVITTLSSVITCSVIVKLLLVLLGL</sequence>
<accession>A0A450TMU1</accession>
<name>A0A450TMU1_9GAMM</name>
<evidence type="ECO:0000256" key="1">
    <source>
        <dbReference type="SAM" id="Phobius"/>
    </source>
</evidence>
<proteinExistence type="predicted"/>
<dbReference type="EMBL" id="CAADEZ010000496">
    <property type="protein sequence ID" value="VFJ69030.1"/>
    <property type="molecule type" value="Genomic_DNA"/>
</dbReference>
<dbReference type="EMBL" id="CAADFL010000501">
    <property type="protein sequence ID" value="VFK17766.1"/>
    <property type="molecule type" value="Genomic_DNA"/>
</dbReference>
<keyword evidence="1" id="KW-0812">Transmembrane</keyword>
<evidence type="ECO:0000313" key="3">
    <source>
        <dbReference type="EMBL" id="VFJ69044.1"/>
    </source>
</evidence>
<dbReference type="GO" id="GO:0016020">
    <property type="term" value="C:membrane"/>
    <property type="evidence" value="ECO:0007669"/>
    <property type="project" value="InterPro"/>
</dbReference>
<feature type="transmembrane region" description="Helical" evidence="1">
    <location>
        <begin position="47"/>
        <end position="71"/>
    </location>
</feature>
<protein>
    <submittedName>
        <fullName evidence="3">Poly-gamma-glutamate biosynthesis protein PgsC/CapC</fullName>
    </submittedName>
</protein>
<dbReference type="GO" id="GO:0045227">
    <property type="term" value="P:capsule polysaccharide biosynthetic process"/>
    <property type="evidence" value="ECO:0007669"/>
    <property type="project" value="InterPro"/>
</dbReference>
<keyword evidence="1" id="KW-1133">Transmembrane helix</keyword>
<feature type="transmembrane region" description="Helical" evidence="1">
    <location>
        <begin position="78"/>
        <end position="97"/>
    </location>
</feature>
<dbReference type="PRINTS" id="PR01759">
    <property type="entry name" value="CAPSULEPROTC"/>
</dbReference>
<dbReference type="InterPro" id="IPR008338">
    <property type="entry name" value="Capsule_biosynth_CapC"/>
</dbReference>
<evidence type="ECO:0000313" key="4">
    <source>
        <dbReference type="EMBL" id="VFK17766.1"/>
    </source>
</evidence>
<keyword evidence="1" id="KW-0472">Membrane</keyword>
<gene>
    <name evidence="2" type="ORF">BECKFM1743A_GA0114220_104962</name>
    <name evidence="4" type="ORF">BECKFM1743B_GA0114221_105012</name>
    <name evidence="3" type="ORF">BECKFM1743C_GA0114222_105092</name>
</gene>
<feature type="transmembrane region" description="Helical" evidence="1">
    <location>
        <begin position="117"/>
        <end position="148"/>
    </location>
</feature>
<dbReference type="AlphaFoldDB" id="A0A450TMU1"/>
<feature type="transmembrane region" description="Helical" evidence="1">
    <location>
        <begin position="12"/>
        <end position="41"/>
    </location>
</feature>
<reference evidence="3" key="1">
    <citation type="submission" date="2019-02" db="EMBL/GenBank/DDBJ databases">
        <authorList>
            <person name="Gruber-Vodicka R. H."/>
            <person name="Seah K. B. B."/>
        </authorList>
    </citation>
    <scope>NUCLEOTIDE SEQUENCE</scope>
    <source>
        <strain evidence="2">BECK_BZ163</strain>
        <strain evidence="4">BECK_BZ164</strain>
        <strain evidence="3">BECK_BZ165</strain>
    </source>
</reference>
<evidence type="ECO:0000313" key="2">
    <source>
        <dbReference type="EMBL" id="VFJ69030.1"/>
    </source>
</evidence>